<dbReference type="EMBL" id="AC135561">
    <property type="protein sequence ID" value="AAX96636.1"/>
    <property type="molecule type" value="Genomic_DNA"/>
</dbReference>
<name>Q2R5R5_ORYSJ</name>
<evidence type="ECO:0000313" key="2">
    <source>
        <dbReference type="Proteomes" id="UP000000763"/>
    </source>
</evidence>
<reference evidence="2" key="1">
    <citation type="journal article" date="2005" name="Nature">
        <title>The map-based sequence of the rice genome.</title>
        <authorList>
            <consortium name="International rice genome sequencing project (IRGSP)"/>
            <person name="Matsumoto T."/>
            <person name="Wu J."/>
            <person name="Kanamori H."/>
            <person name="Katayose Y."/>
            <person name="Fujisawa M."/>
            <person name="Namiki N."/>
            <person name="Mizuno H."/>
            <person name="Yamamoto K."/>
            <person name="Antonio B.A."/>
            <person name="Baba T."/>
            <person name="Sakata K."/>
            <person name="Nagamura Y."/>
            <person name="Aoki H."/>
            <person name="Arikawa K."/>
            <person name="Arita K."/>
            <person name="Bito T."/>
            <person name="Chiden Y."/>
            <person name="Fujitsuka N."/>
            <person name="Fukunaka R."/>
            <person name="Hamada M."/>
            <person name="Harada C."/>
            <person name="Hayashi A."/>
            <person name="Hijishita S."/>
            <person name="Honda M."/>
            <person name="Hosokawa S."/>
            <person name="Ichikawa Y."/>
            <person name="Idonuma A."/>
            <person name="Iijima M."/>
            <person name="Ikeda M."/>
            <person name="Ikeno M."/>
            <person name="Ito K."/>
            <person name="Ito S."/>
            <person name="Ito T."/>
            <person name="Ito Y."/>
            <person name="Ito Y."/>
            <person name="Iwabuchi A."/>
            <person name="Kamiya K."/>
            <person name="Karasawa W."/>
            <person name="Kurita K."/>
            <person name="Katagiri S."/>
            <person name="Kikuta A."/>
            <person name="Kobayashi H."/>
            <person name="Kobayashi N."/>
            <person name="Machita K."/>
            <person name="Maehara T."/>
            <person name="Masukawa M."/>
            <person name="Mizubayashi T."/>
            <person name="Mukai Y."/>
            <person name="Nagasaki H."/>
            <person name="Nagata Y."/>
            <person name="Naito S."/>
            <person name="Nakashima M."/>
            <person name="Nakama Y."/>
            <person name="Nakamichi Y."/>
            <person name="Nakamura M."/>
            <person name="Meguro A."/>
            <person name="Negishi M."/>
            <person name="Ohta I."/>
            <person name="Ohta T."/>
            <person name="Okamoto M."/>
            <person name="Ono N."/>
            <person name="Saji S."/>
            <person name="Sakaguchi M."/>
            <person name="Sakai K."/>
            <person name="Shibata M."/>
            <person name="Shimokawa T."/>
            <person name="Song J."/>
            <person name="Takazaki Y."/>
            <person name="Terasawa K."/>
            <person name="Tsugane M."/>
            <person name="Tsuji K."/>
            <person name="Ueda S."/>
            <person name="Waki K."/>
            <person name="Yamagata H."/>
            <person name="Yamamoto M."/>
            <person name="Yamamoto S."/>
            <person name="Yamane H."/>
            <person name="Yoshiki S."/>
            <person name="Yoshihara R."/>
            <person name="Yukawa K."/>
            <person name="Zhong H."/>
            <person name="Yano M."/>
            <person name="Yuan Q."/>
            <person name="Ouyang S."/>
            <person name="Liu J."/>
            <person name="Jones K.M."/>
            <person name="Gansberger K."/>
            <person name="Moffat K."/>
            <person name="Hill J."/>
            <person name="Bera J."/>
            <person name="Fadrosh D."/>
            <person name="Jin S."/>
            <person name="Johri S."/>
            <person name="Kim M."/>
            <person name="Overton L."/>
            <person name="Reardon M."/>
            <person name="Tsitrin T."/>
            <person name="Vuong H."/>
            <person name="Weaver B."/>
            <person name="Ciecko A."/>
            <person name="Tallon L."/>
            <person name="Jackson J."/>
            <person name="Pai G."/>
            <person name="Aken S.V."/>
            <person name="Utterback T."/>
            <person name="Reidmuller S."/>
            <person name="Feldblyum T."/>
            <person name="Hsiao J."/>
            <person name="Zismann V."/>
            <person name="Iobst S."/>
            <person name="de Vazeille A.R."/>
            <person name="Buell C.R."/>
            <person name="Ying K."/>
            <person name="Li Y."/>
            <person name="Lu T."/>
            <person name="Huang Y."/>
            <person name="Zhao Q."/>
            <person name="Feng Q."/>
            <person name="Zhang L."/>
            <person name="Zhu J."/>
            <person name="Weng Q."/>
            <person name="Mu J."/>
            <person name="Lu Y."/>
            <person name="Fan D."/>
            <person name="Liu Y."/>
            <person name="Guan J."/>
            <person name="Zhang Y."/>
            <person name="Yu S."/>
            <person name="Liu X."/>
            <person name="Zhang Y."/>
            <person name="Hong G."/>
            <person name="Han B."/>
            <person name="Choisne N."/>
            <person name="Demange N."/>
            <person name="Orjeda G."/>
            <person name="Samain S."/>
            <person name="Cattolico L."/>
            <person name="Pelletier E."/>
            <person name="Couloux A."/>
            <person name="Segurens B."/>
            <person name="Wincker P."/>
            <person name="D'Hont A."/>
            <person name="Scarpelli C."/>
            <person name="Weissenbach J."/>
            <person name="Salanoubat M."/>
            <person name="Quetier F."/>
            <person name="Yu Y."/>
            <person name="Kim H.R."/>
            <person name="Rambo T."/>
            <person name="Currie J."/>
            <person name="Collura K."/>
            <person name="Luo M."/>
            <person name="Yang T."/>
            <person name="Ammiraju J.S.S."/>
            <person name="Engler F."/>
            <person name="Soderlund C."/>
            <person name="Wing R.A."/>
            <person name="Palmer L.E."/>
            <person name="de la Bastide M."/>
            <person name="Spiegel L."/>
            <person name="Nascimento L."/>
            <person name="Zutavern T."/>
            <person name="O'Shaughnessy A."/>
            <person name="Dike S."/>
            <person name="Dedhia N."/>
            <person name="Preston R."/>
            <person name="Balija V."/>
            <person name="McCombie W.R."/>
            <person name="Chow T."/>
            <person name="Chen H."/>
            <person name="Chung M."/>
            <person name="Chen C."/>
            <person name="Shaw J."/>
            <person name="Wu H."/>
            <person name="Hsiao K."/>
            <person name="Chao Y."/>
            <person name="Chu M."/>
            <person name="Cheng C."/>
            <person name="Hour A."/>
            <person name="Lee P."/>
            <person name="Lin S."/>
            <person name="Lin Y."/>
            <person name="Liou J."/>
            <person name="Liu S."/>
            <person name="Hsing Y."/>
            <person name="Raghuvanshi S."/>
            <person name="Mohanty A."/>
            <person name="Bharti A.K."/>
            <person name="Gaur A."/>
            <person name="Gupta V."/>
            <person name="Kumar D."/>
            <person name="Ravi V."/>
            <person name="Vij S."/>
            <person name="Kapur A."/>
            <person name="Khurana P."/>
            <person name="Khurana P."/>
            <person name="Khurana J.P."/>
            <person name="Tyagi A.K."/>
            <person name="Gaikwad K."/>
            <person name="Singh A."/>
            <person name="Dalal V."/>
            <person name="Srivastava S."/>
            <person name="Dixit A."/>
            <person name="Pal A.K."/>
            <person name="Ghazi I.A."/>
            <person name="Yadav M."/>
            <person name="Pandit A."/>
            <person name="Bhargava A."/>
            <person name="Sureshbabu K."/>
            <person name="Batra K."/>
            <person name="Sharma T.R."/>
            <person name="Mohapatra T."/>
            <person name="Singh N.K."/>
            <person name="Messing J."/>
            <person name="Nelson A.B."/>
            <person name="Fuks G."/>
            <person name="Kavchok S."/>
            <person name="Keizer G."/>
            <person name="Linton E."/>
            <person name="Llaca V."/>
            <person name="Song R."/>
            <person name="Tanyolac B."/>
            <person name="Young S."/>
            <person name="Ho-Il K."/>
            <person name="Hahn J.H."/>
            <person name="Sangsakoo G."/>
            <person name="Vanavichit A."/>
            <person name="de Mattos Luiz.A.T."/>
            <person name="Zimmer P.D."/>
            <person name="Malone G."/>
            <person name="Dellagostin O."/>
            <person name="de Oliveira A.C."/>
            <person name="Bevan M."/>
            <person name="Bancroft I."/>
            <person name="Minx P."/>
            <person name="Cordum H."/>
            <person name="Wilson R."/>
            <person name="Cheng Z."/>
            <person name="Jin W."/>
            <person name="Jiang J."/>
            <person name="Leong S.A."/>
            <person name="Iwama H."/>
            <person name="Gojobori T."/>
            <person name="Itoh T."/>
            <person name="Niimura Y."/>
            <person name="Fujii Y."/>
            <person name="Habara T."/>
            <person name="Sakai H."/>
            <person name="Sato Y."/>
            <person name="Wilson G."/>
            <person name="Kumar K."/>
            <person name="McCouch S."/>
            <person name="Juretic N."/>
            <person name="Hoen D."/>
            <person name="Wright S."/>
            <person name="Bruskiewich R."/>
            <person name="Bureau T."/>
            <person name="Miyao A."/>
            <person name="Hirochika H."/>
            <person name="Nishikawa T."/>
            <person name="Kadowaki K."/>
            <person name="Sugiura M."/>
            <person name="Burr B."/>
            <person name="Sasaki T."/>
        </authorList>
    </citation>
    <scope>NUCLEOTIDE SEQUENCE [LARGE SCALE GENOMIC DNA]</scope>
    <source>
        <strain evidence="2">cv. Nipponbare</strain>
    </source>
</reference>
<dbReference type="Proteomes" id="UP000000763">
    <property type="component" value="Chromosome 11"/>
</dbReference>
<dbReference type="AlphaFoldDB" id="Q2R5R5"/>
<gene>
    <name evidence="1" type="ordered locus">LOC_Os11g24080</name>
</gene>
<protein>
    <submittedName>
        <fullName evidence="1">Uncharacterized protein</fullName>
    </submittedName>
</protein>
<sequence>MTCSVPIMVVGESKQRHGDGQRLARCSSGWDSKDEDVAAAACRENNAGTGSLEQSGMGSGAQ</sequence>
<reference evidence="2" key="2">
    <citation type="journal article" date="2008" name="Nucleic Acids Res.">
        <title>The rice annotation project database (RAP-DB): 2008 update.</title>
        <authorList>
            <consortium name="The rice annotation project (RAP)"/>
        </authorList>
    </citation>
    <scope>GENOME REANNOTATION</scope>
    <source>
        <strain evidence="2">cv. Nipponbare</strain>
    </source>
</reference>
<organism evidence="1 2">
    <name type="scientific">Oryza sativa subsp. japonica</name>
    <name type="common">Rice</name>
    <dbReference type="NCBI Taxonomy" id="39947"/>
    <lineage>
        <taxon>Eukaryota</taxon>
        <taxon>Viridiplantae</taxon>
        <taxon>Streptophyta</taxon>
        <taxon>Embryophyta</taxon>
        <taxon>Tracheophyta</taxon>
        <taxon>Spermatophyta</taxon>
        <taxon>Magnoliopsida</taxon>
        <taxon>Liliopsida</taxon>
        <taxon>Poales</taxon>
        <taxon>Poaceae</taxon>
        <taxon>BOP clade</taxon>
        <taxon>Oryzoideae</taxon>
        <taxon>Oryzeae</taxon>
        <taxon>Oryzinae</taxon>
        <taxon>Oryza</taxon>
        <taxon>Oryza sativa</taxon>
    </lineage>
</organism>
<proteinExistence type="predicted"/>
<accession>Q2R5R5</accession>
<evidence type="ECO:0000313" key="1">
    <source>
        <dbReference type="EMBL" id="AAX96636.1"/>
    </source>
</evidence>